<evidence type="ECO:0000256" key="8">
    <source>
        <dbReference type="ARBA" id="ARBA00022989"/>
    </source>
</evidence>
<dbReference type="Gene3D" id="3.30.1360.100">
    <property type="entry name" value="General secretion pathway protein M, EpsM"/>
    <property type="match status" value="1"/>
</dbReference>
<evidence type="ECO:0000256" key="10">
    <source>
        <dbReference type="SAM" id="Phobius"/>
    </source>
</evidence>
<keyword evidence="8 10" id="KW-1133">Transmembrane helix</keyword>
<keyword evidence="6 10" id="KW-0812">Transmembrane</keyword>
<feature type="transmembrane region" description="Helical" evidence="10">
    <location>
        <begin position="28"/>
        <end position="46"/>
    </location>
</feature>
<dbReference type="KEGG" id="tcy:Thicy_0997"/>
<keyword evidence="7" id="KW-0653">Protein transport</keyword>
<reference evidence="11 12" key="1">
    <citation type="submission" date="2011-05" db="EMBL/GenBank/DDBJ databases">
        <title>Complete sequence of Thioalkalimicrobium cyclicum ALM1.</title>
        <authorList>
            <consortium name="US DOE Joint Genome Institute"/>
            <person name="Lucas S."/>
            <person name="Han J."/>
            <person name="Lapidus A."/>
            <person name="Cheng J.-F."/>
            <person name="Goodwin L."/>
            <person name="Pitluck S."/>
            <person name="Peters L."/>
            <person name="Mikhailova N."/>
            <person name="Davenport K."/>
            <person name="Han C."/>
            <person name="Tapia R."/>
            <person name="Land M."/>
            <person name="Hauser L."/>
            <person name="Kyrpides N."/>
            <person name="Ivanova N."/>
            <person name="Pagani I."/>
            <person name="Kappler U."/>
            <person name="Woyke T."/>
        </authorList>
    </citation>
    <scope>NUCLEOTIDE SEQUENCE [LARGE SCALE GENOMIC DNA]</scope>
    <source>
        <strain evidence="12">DSM 14477 / JCM 11371 / ALM1</strain>
    </source>
</reference>
<keyword evidence="5" id="KW-0997">Cell inner membrane</keyword>
<evidence type="ECO:0000256" key="7">
    <source>
        <dbReference type="ARBA" id="ARBA00022927"/>
    </source>
</evidence>
<evidence type="ECO:0000256" key="3">
    <source>
        <dbReference type="ARBA" id="ARBA00022448"/>
    </source>
</evidence>
<dbReference type="HOGENOM" id="CLU_1569955_0_0_6"/>
<organism evidence="11 12">
    <name type="scientific">Thiomicrospira cyclica (strain DSM 14477 / JCM 11371 / ALM1)</name>
    <name type="common">Thioalkalimicrobium cyclicum</name>
    <dbReference type="NCBI Taxonomy" id="717773"/>
    <lineage>
        <taxon>Bacteria</taxon>
        <taxon>Pseudomonadati</taxon>
        <taxon>Pseudomonadota</taxon>
        <taxon>Gammaproteobacteria</taxon>
        <taxon>Thiotrichales</taxon>
        <taxon>Piscirickettsiaceae</taxon>
        <taxon>Thiomicrospira</taxon>
    </lineage>
</organism>
<dbReference type="Pfam" id="PF04612">
    <property type="entry name" value="T2SSM"/>
    <property type="match status" value="1"/>
</dbReference>
<dbReference type="EMBL" id="CP002776">
    <property type="protein sequence ID" value="AEG31764.1"/>
    <property type="molecule type" value="Genomic_DNA"/>
</dbReference>
<dbReference type="STRING" id="717773.Thicy_0997"/>
<keyword evidence="9 10" id="KW-0472">Membrane</keyword>
<dbReference type="GO" id="GO:0015628">
    <property type="term" value="P:protein secretion by the type II secretion system"/>
    <property type="evidence" value="ECO:0007669"/>
    <property type="project" value="InterPro"/>
</dbReference>
<keyword evidence="3" id="KW-0813">Transport</keyword>
<comment type="subcellular location">
    <subcellularLocation>
        <location evidence="1">Cell inner membrane</location>
        <topology evidence="1">Single-pass membrane protein</topology>
    </subcellularLocation>
</comment>
<evidence type="ECO:0000256" key="5">
    <source>
        <dbReference type="ARBA" id="ARBA00022519"/>
    </source>
</evidence>
<comment type="similarity">
    <text evidence="2">Belongs to the GSP M family.</text>
</comment>
<dbReference type="RefSeq" id="WP_013835541.1">
    <property type="nucleotide sequence ID" value="NC_015581.1"/>
</dbReference>
<keyword evidence="12" id="KW-1185">Reference proteome</keyword>
<keyword evidence="4" id="KW-1003">Cell membrane</keyword>
<evidence type="ECO:0000256" key="6">
    <source>
        <dbReference type="ARBA" id="ARBA00022692"/>
    </source>
</evidence>
<dbReference type="Proteomes" id="UP000009232">
    <property type="component" value="Chromosome"/>
</dbReference>
<dbReference type="OrthoDB" id="5616340at2"/>
<dbReference type="GO" id="GO:0005886">
    <property type="term" value="C:plasma membrane"/>
    <property type="evidence" value="ECO:0007669"/>
    <property type="project" value="UniProtKB-SubCell"/>
</dbReference>
<protein>
    <submittedName>
        <fullName evidence="11">General secretion pathway M protein</fullName>
    </submittedName>
</protein>
<sequence>MLPLTELKQVIQSRWDAFAPRERKMIKLLMLVLGLFLVYIWLWQPLHTRHQQALQQLQVVQEQWNWLNQQLPEIAQVRAQGNTTGLQLQTQSQLLAHLQQTLRSANLTNQMTAIRPVNDAIQIQFNQVVASQLIVWIARLESQGVVADSMQIEPISEGLVKATLNYRVSQ</sequence>
<dbReference type="InterPro" id="IPR023229">
    <property type="entry name" value="T2SS_M_periplasmic_sf"/>
</dbReference>
<evidence type="ECO:0000313" key="12">
    <source>
        <dbReference type="Proteomes" id="UP000009232"/>
    </source>
</evidence>
<evidence type="ECO:0000313" key="11">
    <source>
        <dbReference type="EMBL" id="AEG31764.1"/>
    </source>
</evidence>
<dbReference type="GO" id="GO:0015627">
    <property type="term" value="C:type II protein secretion system complex"/>
    <property type="evidence" value="ECO:0007669"/>
    <property type="project" value="InterPro"/>
</dbReference>
<evidence type="ECO:0000256" key="2">
    <source>
        <dbReference type="ARBA" id="ARBA00010637"/>
    </source>
</evidence>
<name>F6DD28_THICA</name>
<evidence type="ECO:0000256" key="9">
    <source>
        <dbReference type="ARBA" id="ARBA00023136"/>
    </source>
</evidence>
<dbReference type="SUPFAM" id="SSF103054">
    <property type="entry name" value="General secretion pathway protein M, EpsM"/>
    <property type="match status" value="1"/>
</dbReference>
<evidence type="ECO:0000256" key="1">
    <source>
        <dbReference type="ARBA" id="ARBA00004377"/>
    </source>
</evidence>
<evidence type="ECO:0000256" key="4">
    <source>
        <dbReference type="ARBA" id="ARBA00022475"/>
    </source>
</evidence>
<proteinExistence type="inferred from homology"/>
<dbReference type="AlphaFoldDB" id="F6DD28"/>
<dbReference type="eggNOG" id="COG3149">
    <property type="taxonomic scope" value="Bacteria"/>
</dbReference>
<gene>
    <name evidence="11" type="ordered locus">Thicy_0997</name>
</gene>
<accession>F6DD28</accession>
<dbReference type="InterPro" id="IPR007690">
    <property type="entry name" value="T2SS_GspM"/>
</dbReference>